<feature type="chain" id="PRO_5027945335" description="DUF8020 domain-containing protein" evidence="2">
    <location>
        <begin position="27"/>
        <end position="250"/>
    </location>
</feature>
<dbReference type="Pfam" id="PF26059">
    <property type="entry name" value="DUF8020"/>
    <property type="match status" value="1"/>
</dbReference>
<feature type="transmembrane region" description="Helical" evidence="1">
    <location>
        <begin position="210"/>
        <end position="230"/>
    </location>
</feature>
<feature type="domain" description="DUF8020" evidence="3">
    <location>
        <begin position="36"/>
        <end position="122"/>
    </location>
</feature>
<keyword evidence="1" id="KW-1133">Transmembrane helix</keyword>
<organism evidence="4 5">
    <name type="scientific">Nocardia huaxiensis</name>
    <dbReference type="NCBI Taxonomy" id="2755382"/>
    <lineage>
        <taxon>Bacteria</taxon>
        <taxon>Bacillati</taxon>
        <taxon>Actinomycetota</taxon>
        <taxon>Actinomycetes</taxon>
        <taxon>Mycobacteriales</taxon>
        <taxon>Nocardiaceae</taxon>
        <taxon>Nocardia</taxon>
    </lineage>
</organism>
<keyword evidence="2" id="KW-0732">Signal</keyword>
<keyword evidence="1" id="KW-0472">Membrane</keyword>
<reference evidence="4 5" key="1">
    <citation type="submission" date="2020-07" db="EMBL/GenBank/DDBJ databases">
        <authorList>
            <person name="Zhuang K."/>
            <person name="Ran Y."/>
        </authorList>
    </citation>
    <scope>NUCLEOTIDE SEQUENCE [LARGE SCALE GENOMIC DNA]</scope>
    <source>
        <strain evidence="4 5">WCH-YHL-001</strain>
    </source>
</reference>
<feature type="transmembrane region" description="Helical" evidence="1">
    <location>
        <begin position="170"/>
        <end position="203"/>
    </location>
</feature>
<dbReference type="AlphaFoldDB" id="A0A7D6ZH59"/>
<keyword evidence="5" id="KW-1185">Reference proteome</keyword>
<name>A0A7D6ZH59_9NOCA</name>
<evidence type="ECO:0000313" key="5">
    <source>
        <dbReference type="Proteomes" id="UP000515512"/>
    </source>
</evidence>
<evidence type="ECO:0000256" key="2">
    <source>
        <dbReference type="SAM" id="SignalP"/>
    </source>
</evidence>
<keyword evidence="1" id="KW-0812">Transmembrane</keyword>
<evidence type="ECO:0000259" key="3">
    <source>
        <dbReference type="Pfam" id="PF26059"/>
    </source>
</evidence>
<dbReference type="KEGG" id="nhu:H0264_38040"/>
<proteinExistence type="predicted"/>
<sequence length="250" mass="25247">MKFRSTTAAAALVIGAMTIGTTVAHAEPAAPAEDAGINYSTKLVDKTIVSTLKNGTFEVVEQKAEVTEDGVAPEKLPSLVNVKDISGATVISFPLEYSIAGVEIPVKSELKNDGKVLEITPVAPAEYKPVADQTFGVNLQTNDPVVNAQVKDIASPSENQAAMSNFGSQFSLATAIGAFVGTAIGAIVGCALGLIGVIVGCIVGLPTGATIGGILGTIAVGGPTLLAAGIELMQTLQADPGTSKWANGGK</sequence>
<dbReference type="EMBL" id="CP059399">
    <property type="protein sequence ID" value="QLY30819.1"/>
    <property type="molecule type" value="Genomic_DNA"/>
</dbReference>
<dbReference type="InterPro" id="IPR058333">
    <property type="entry name" value="DUF8020"/>
</dbReference>
<dbReference type="Proteomes" id="UP000515512">
    <property type="component" value="Chromosome"/>
</dbReference>
<evidence type="ECO:0000256" key="1">
    <source>
        <dbReference type="SAM" id="Phobius"/>
    </source>
</evidence>
<dbReference type="RefSeq" id="WP_181582017.1">
    <property type="nucleotide sequence ID" value="NZ_CP059399.1"/>
</dbReference>
<evidence type="ECO:0000313" key="4">
    <source>
        <dbReference type="EMBL" id="QLY30819.1"/>
    </source>
</evidence>
<protein>
    <recommendedName>
        <fullName evidence="3">DUF8020 domain-containing protein</fullName>
    </recommendedName>
</protein>
<accession>A0A7D6ZH59</accession>
<gene>
    <name evidence="4" type="ORF">H0264_38040</name>
</gene>
<feature type="signal peptide" evidence="2">
    <location>
        <begin position="1"/>
        <end position="26"/>
    </location>
</feature>